<dbReference type="KEGG" id="nah:F5544_18375"/>
<dbReference type="InterPro" id="IPR050561">
    <property type="entry name" value="PTP"/>
</dbReference>
<proteinExistence type="predicted"/>
<protein>
    <submittedName>
        <fullName evidence="2">Protein tyrosine phosphatase</fullName>
    </submittedName>
</protein>
<evidence type="ECO:0000259" key="1">
    <source>
        <dbReference type="PROSITE" id="PS50056"/>
    </source>
</evidence>
<dbReference type="Pfam" id="PF14566">
    <property type="entry name" value="PTPlike_phytase"/>
    <property type="match status" value="1"/>
</dbReference>
<dbReference type="PROSITE" id="PS50056">
    <property type="entry name" value="TYR_PHOSPHATASE_2"/>
    <property type="match status" value="1"/>
</dbReference>
<dbReference type="Proteomes" id="UP000503540">
    <property type="component" value="Chromosome"/>
</dbReference>
<evidence type="ECO:0000313" key="3">
    <source>
        <dbReference type="Proteomes" id="UP000503540"/>
    </source>
</evidence>
<dbReference type="EMBL" id="CP046172">
    <property type="protein sequence ID" value="QIS11549.1"/>
    <property type="molecule type" value="Genomic_DNA"/>
</dbReference>
<dbReference type="SUPFAM" id="SSF52799">
    <property type="entry name" value="(Phosphotyrosine protein) phosphatases II"/>
    <property type="match status" value="1"/>
</dbReference>
<dbReference type="SMART" id="SM01301">
    <property type="entry name" value="PTPlike_phytase"/>
    <property type="match status" value="1"/>
</dbReference>
<evidence type="ECO:0000313" key="2">
    <source>
        <dbReference type="EMBL" id="QIS11549.1"/>
    </source>
</evidence>
<sequence>MRHRLLRGTGAVRLTALIVTVGVVLVGCGHSAAPAESGRGTLIVDFLNQPGLPANFRTTGMPLGSDGGPAPSVAGLVELHESGSTAPSADGFRAIQETLPPGRHIDVDLRQETHLYVNGMVVSWYGPGDDANMGMSKQAVLNLQDQRARQLHDDREITFGGPHGKPIPPITGPRTVQTEQQAATEAGMEYAYFPVPDRHMPDPGTVDDFVAFVRDLPPDTWLHFHCRAGHGRTTTFMALYDMMRNAKQVSLADILRRQYLIDPPHAGTKGAANLEKESAAHPFVDQFYQYAHDNNDDFRTSFTAWLKAHSG</sequence>
<organism evidence="2 3">
    <name type="scientific">Nocardia arthritidis</name>
    <dbReference type="NCBI Taxonomy" id="228602"/>
    <lineage>
        <taxon>Bacteria</taxon>
        <taxon>Bacillati</taxon>
        <taxon>Actinomycetota</taxon>
        <taxon>Actinomycetes</taxon>
        <taxon>Mycobacteriales</taxon>
        <taxon>Nocardiaceae</taxon>
        <taxon>Nocardia</taxon>
    </lineage>
</organism>
<dbReference type="AlphaFoldDB" id="A0A6G9YE90"/>
<dbReference type="InterPro" id="IPR029021">
    <property type="entry name" value="Prot-tyrosine_phosphatase-like"/>
</dbReference>
<gene>
    <name evidence="2" type="ORF">F5544_18375</name>
</gene>
<keyword evidence="3" id="KW-1185">Reference proteome</keyword>
<dbReference type="Gene3D" id="3.90.190.10">
    <property type="entry name" value="Protein tyrosine phosphatase superfamily"/>
    <property type="match status" value="1"/>
</dbReference>
<reference evidence="2 3" key="1">
    <citation type="journal article" date="2019" name="ACS Chem. Biol.">
        <title>Identification and Mobilization of a Cryptic Antibiotic Biosynthesis Gene Locus from a Human-Pathogenic Nocardia Isolate.</title>
        <authorList>
            <person name="Herisse M."/>
            <person name="Ishida K."/>
            <person name="Porter J.L."/>
            <person name="Howden B."/>
            <person name="Hertweck C."/>
            <person name="Stinear T.P."/>
            <person name="Pidot S.J."/>
        </authorList>
    </citation>
    <scope>NUCLEOTIDE SEQUENCE [LARGE SCALE GENOMIC DNA]</scope>
    <source>
        <strain evidence="2 3">AUSMDU00012717</strain>
    </source>
</reference>
<dbReference type="PANTHER" id="PTHR23339">
    <property type="entry name" value="TYROSINE SPECIFIC PROTEIN PHOSPHATASE AND DUAL SPECIFICITY PROTEIN PHOSPHATASE"/>
    <property type="match status" value="1"/>
</dbReference>
<dbReference type="InterPro" id="IPR000387">
    <property type="entry name" value="Tyr_Pase_dom"/>
</dbReference>
<dbReference type="InterPro" id="IPR016130">
    <property type="entry name" value="Tyr_Pase_AS"/>
</dbReference>
<dbReference type="PROSITE" id="PS51257">
    <property type="entry name" value="PROKAR_LIPOPROTEIN"/>
    <property type="match status" value="1"/>
</dbReference>
<dbReference type="PROSITE" id="PS00383">
    <property type="entry name" value="TYR_PHOSPHATASE_1"/>
    <property type="match status" value="1"/>
</dbReference>
<feature type="domain" description="Tyrosine specific protein phosphatases" evidence="1">
    <location>
        <begin position="207"/>
        <end position="258"/>
    </location>
</feature>
<accession>A0A6G9YE90</accession>
<dbReference type="RefSeq" id="WP_167474342.1">
    <property type="nucleotide sequence ID" value="NZ_CP046172.1"/>
</dbReference>
<name>A0A6G9YE90_9NOCA</name>